<sequence length="307" mass="34333">MLLIFTGLPLSIAGEETMEREAVDCRYSSGAERPEHAAPWRSHPLPNDDVFSPLLADPKQPRFFASYQATRARDVGRSVAIASVGFGENFGLWGRREEGSCNGFQVGILAGVFSQFNLDAPSFDLLNSDFTIGLPFSWRQGPFSTRVRLYHQSSHLGDELLLGNPGINRLNLSFEELEALLSLDSPGGWGRVYAGGGYLLHRDPASLDRAKVQWGVELRGPTWHWARLEQAVKGSLAMTPIFGADFKSFEEQGWTVNTSVMGGLEWWGTQATRRFRMLLNYYRGFNPYGQFFSQKVETFGLGLYLAF</sequence>
<dbReference type="STRING" id="330214.NIDE3910"/>
<proteinExistence type="predicted"/>
<evidence type="ECO:0000313" key="2">
    <source>
        <dbReference type="Proteomes" id="UP000001660"/>
    </source>
</evidence>
<dbReference type="eggNOG" id="COG3170">
    <property type="taxonomic scope" value="Bacteria"/>
</dbReference>
<accession>D8PJK7</accession>
<protein>
    <recommendedName>
        <fullName evidence="3">DUF1207 domain-containing protein</fullName>
    </recommendedName>
</protein>
<dbReference type="EMBL" id="FP929003">
    <property type="protein sequence ID" value="CBK43581.1"/>
    <property type="molecule type" value="Genomic_DNA"/>
</dbReference>
<organism evidence="1 2">
    <name type="scientific">Nitrospira defluvii</name>
    <dbReference type="NCBI Taxonomy" id="330214"/>
    <lineage>
        <taxon>Bacteria</taxon>
        <taxon>Pseudomonadati</taxon>
        <taxon>Nitrospirota</taxon>
        <taxon>Nitrospiria</taxon>
        <taxon>Nitrospirales</taxon>
        <taxon>Nitrospiraceae</taxon>
        <taxon>Nitrospira</taxon>
    </lineage>
</organism>
<gene>
    <name evidence="1" type="ORF">NIDE3910</name>
</gene>
<dbReference type="InterPro" id="IPR009599">
    <property type="entry name" value="DUF1207"/>
</dbReference>
<dbReference type="Proteomes" id="UP000001660">
    <property type="component" value="Chromosome"/>
</dbReference>
<dbReference type="OrthoDB" id="238106at2"/>
<evidence type="ECO:0008006" key="3">
    <source>
        <dbReference type="Google" id="ProtNLM"/>
    </source>
</evidence>
<reference evidence="1 2" key="1">
    <citation type="journal article" date="2010" name="Proc. Natl. Acad. Sci. U.S.A.">
        <title>A Nitrospira metagenome illuminates the physiology and evolution of globally important nitrite-oxidizing bacteria.</title>
        <authorList>
            <person name="Lucker S."/>
            <person name="Wagner M."/>
            <person name="Maixner F."/>
            <person name="Pelletier E."/>
            <person name="Koch H."/>
            <person name="Vacherie B."/>
            <person name="Rattei T."/>
            <person name="Sinninghe Damste J."/>
            <person name="Spieck E."/>
            <person name="Le Paslier D."/>
            <person name="Daims H."/>
        </authorList>
    </citation>
    <scope>NUCLEOTIDE SEQUENCE [LARGE SCALE GENOMIC DNA]</scope>
</reference>
<dbReference type="HOGENOM" id="CLU_060295_0_0_0"/>
<name>D8PJK7_9BACT</name>
<evidence type="ECO:0000313" key="1">
    <source>
        <dbReference type="EMBL" id="CBK43581.1"/>
    </source>
</evidence>
<dbReference type="KEGG" id="nde:NIDE3910"/>
<dbReference type="Pfam" id="PF06727">
    <property type="entry name" value="DUF1207"/>
    <property type="match status" value="1"/>
</dbReference>
<dbReference type="AlphaFoldDB" id="D8PJK7"/>
<keyword evidence="2" id="KW-1185">Reference proteome</keyword>